<keyword evidence="2" id="KW-1185">Reference proteome</keyword>
<dbReference type="EMBL" id="BJWG01000004">
    <property type="protein sequence ID" value="GEL94578.1"/>
    <property type="molecule type" value="Genomic_DNA"/>
</dbReference>
<reference evidence="1 2" key="1">
    <citation type="submission" date="2019-07" db="EMBL/GenBank/DDBJ databases">
        <title>Whole genome shotgun sequence of Cellulomonas composti NBRC 100758.</title>
        <authorList>
            <person name="Hosoyama A."/>
            <person name="Uohara A."/>
            <person name="Ohji S."/>
            <person name="Ichikawa N."/>
        </authorList>
    </citation>
    <scope>NUCLEOTIDE SEQUENCE [LARGE SCALE GENOMIC DNA]</scope>
    <source>
        <strain evidence="1 2">NBRC 100758</strain>
    </source>
</reference>
<proteinExistence type="predicted"/>
<sequence length="365" mass="39424">MLLLGIPGPAEAATARVPHAPDARAGDALTVTLHVDADAPAGGDGSIAAPVRSIAAAQTALRAQDGIWTRSRLGRQHREAAVNIDVRIAAGTYDRQHTRWIVTSPGNRVRFVPEKYDGAVVAATARPRFDGRGVRYAWLNIDVVDVRDEYPDVTRFDVRYLDVERYPDGLVVDGGYRVKPDGEHSVAYGDATPATAVVTGMRFERIGTKYVPDVSESDALHHGFGAVVLTNTRGVVISHNVFARIENVPSRGSHVHGVYAIYSKEVVVRSNAFWVSSGDSVKVRSSSSALVVGNTFSRAGVHAWMNNWFCDAACAARIAMLPECPSTITRKDNRGDLEGYVRGTTIRRMAWLGPRHEAPAGCAGT</sequence>
<evidence type="ECO:0008006" key="3">
    <source>
        <dbReference type="Google" id="ProtNLM"/>
    </source>
</evidence>
<dbReference type="SUPFAM" id="SSF51126">
    <property type="entry name" value="Pectin lyase-like"/>
    <property type="match status" value="1"/>
</dbReference>
<dbReference type="RefSeq" id="WP_146842262.1">
    <property type="nucleotide sequence ID" value="NZ_BJWG01000004.1"/>
</dbReference>
<dbReference type="Proteomes" id="UP000321720">
    <property type="component" value="Unassembled WGS sequence"/>
</dbReference>
<evidence type="ECO:0000313" key="1">
    <source>
        <dbReference type="EMBL" id="GEL94578.1"/>
    </source>
</evidence>
<evidence type="ECO:0000313" key="2">
    <source>
        <dbReference type="Proteomes" id="UP000321720"/>
    </source>
</evidence>
<dbReference type="OrthoDB" id="3465763at2"/>
<name>A0A511J9B5_9CELL</name>
<organism evidence="1 2">
    <name type="scientific">Cellulomonas composti</name>
    <dbReference type="NCBI Taxonomy" id="266130"/>
    <lineage>
        <taxon>Bacteria</taxon>
        <taxon>Bacillati</taxon>
        <taxon>Actinomycetota</taxon>
        <taxon>Actinomycetes</taxon>
        <taxon>Micrococcales</taxon>
        <taxon>Cellulomonadaceae</taxon>
        <taxon>Cellulomonas</taxon>
    </lineage>
</organism>
<comment type="caution">
    <text evidence="1">The sequence shown here is derived from an EMBL/GenBank/DDBJ whole genome shotgun (WGS) entry which is preliminary data.</text>
</comment>
<protein>
    <recommendedName>
        <fullName evidence="3">Right handed beta helix domain-containing protein</fullName>
    </recommendedName>
</protein>
<dbReference type="AlphaFoldDB" id="A0A511J9B5"/>
<accession>A0A511J9B5</accession>
<dbReference type="InterPro" id="IPR012334">
    <property type="entry name" value="Pectin_lyas_fold"/>
</dbReference>
<gene>
    <name evidence="1" type="ORF">CCO02nite_12360</name>
</gene>
<dbReference type="Gene3D" id="2.160.20.10">
    <property type="entry name" value="Single-stranded right-handed beta-helix, Pectin lyase-like"/>
    <property type="match status" value="1"/>
</dbReference>
<dbReference type="InterPro" id="IPR011050">
    <property type="entry name" value="Pectin_lyase_fold/virulence"/>
</dbReference>